<feature type="region of interest" description="Disordered" evidence="1">
    <location>
        <begin position="129"/>
        <end position="205"/>
    </location>
</feature>
<feature type="region of interest" description="Disordered" evidence="1">
    <location>
        <begin position="230"/>
        <end position="263"/>
    </location>
</feature>
<keyword evidence="2" id="KW-0472">Membrane</keyword>
<evidence type="ECO:0000313" key="5">
    <source>
        <dbReference type="Proteomes" id="UP000276899"/>
    </source>
</evidence>
<dbReference type="RefSeq" id="WP_232012038.1">
    <property type="nucleotide sequence ID" value="NZ_CBCRWE010000120.1"/>
</dbReference>
<protein>
    <recommendedName>
        <fullName evidence="3">LysM domain-containing protein</fullName>
    </recommendedName>
</protein>
<dbReference type="AlphaFoldDB" id="A0A448KFY6"/>
<sequence>MGSSTASSPSSRGRALACLLGIALASGALSAVLGLAAQAAARDLAATPTAWWGMGQLSSAVVALLSGAGALAALWHLISALVALSALPRRDRHGATGRLLEQWGAPLVRRIVAGALVIGLSSSPALAAQQRADDDLGWQPTSSAQSEPPVAQSPEQPPEQPPAGQSDPARTGAESGGPGEPRRSHSQPSHTVGPGESLWSITAEHLAPGVGDAEIAQAWPELYRANSQTIGDNPGLIEPGTALRLPDGFAEDPTADPGSQAHH</sequence>
<keyword evidence="2" id="KW-1133">Transmembrane helix</keyword>
<dbReference type="InterPro" id="IPR036779">
    <property type="entry name" value="LysM_dom_sf"/>
</dbReference>
<evidence type="ECO:0000313" key="4">
    <source>
        <dbReference type="EMBL" id="VEG75829.1"/>
    </source>
</evidence>
<evidence type="ECO:0000259" key="3">
    <source>
        <dbReference type="PROSITE" id="PS51782"/>
    </source>
</evidence>
<evidence type="ECO:0000256" key="1">
    <source>
        <dbReference type="SAM" id="MobiDB-lite"/>
    </source>
</evidence>
<dbReference type="Gene3D" id="3.10.350.10">
    <property type="entry name" value="LysM domain"/>
    <property type="match status" value="1"/>
</dbReference>
<dbReference type="CDD" id="cd00118">
    <property type="entry name" value="LysM"/>
    <property type="match status" value="1"/>
</dbReference>
<evidence type="ECO:0000256" key="2">
    <source>
        <dbReference type="SAM" id="Phobius"/>
    </source>
</evidence>
<feature type="transmembrane region" description="Helical" evidence="2">
    <location>
        <begin position="57"/>
        <end position="84"/>
    </location>
</feature>
<dbReference type="STRING" id="1278298.GCA_000428685_00953"/>
<dbReference type="InterPro" id="IPR018392">
    <property type="entry name" value="LysM"/>
</dbReference>
<accession>A0A448KFY6</accession>
<gene>
    <name evidence="4" type="ORF">NCTC11923_02507</name>
</gene>
<dbReference type="PROSITE" id="PS51782">
    <property type="entry name" value="LYSM"/>
    <property type="match status" value="1"/>
</dbReference>
<reference evidence="4 5" key="1">
    <citation type="submission" date="2018-12" db="EMBL/GenBank/DDBJ databases">
        <authorList>
            <consortium name="Pathogen Informatics"/>
        </authorList>
    </citation>
    <scope>NUCLEOTIDE SEQUENCE [LARGE SCALE GENOMIC DNA]</scope>
    <source>
        <strain evidence="4 5">NCTC11923</strain>
    </source>
</reference>
<feature type="compositionally biased region" description="Low complexity" evidence="1">
    <location>
        <begin position="145"/>
        <end position="154"/>
    </location>
</feature>
<proteinExistence type="predicted"/>
<dbReference type="Proteomes" id="UP000276899">
    <property type="component" value="Chromosome"/>
</dbReference>
<dbReference type="EMBL" id="LR134363">
    <property type="protein sequence ID" value="VEG75829.1"/>
    <property type="molecule type" value="Genomic_DNA"/>
</dbReference>
<keyword evidence="5" id="KW-1185">Reference proteome</keyword>
<dbReference type="KEGG" id="asla:NCTC11923_02507"/>
<keyword evidence="2" id="KW-0812">Transmembrane</keyword>
<name>A0A448KFY6_9ACTO</name>
<organism evidence="4 5">
    <name type="scientific">Actinomyces slackii</name>
    <dbReference type="NCBI Taxonomy" id="52774"/>
    <lineage>
        <taxon>Bacteria</taxon>
        <taxon>Bacillati</taxon>
        <taxon>Actinomycetota</taxon>
        <taxon>Actinomycetes</taxon>
        <taxon>Actinomycetales</taxon>
        <taxon>Actinomycetaceae</taxon>
        <taxon>Actinomyces</taxon>
    </lineage>
</organism>
<feature type="domain" description="LysM" evidence="3">
    <location>
        <begin position="188"/>
        <end position="245"/>
    </location>
</feature>